<protein>
    <submittedName>
        <fullName evidence="2">Uncharacterized protein</fullName>
    </submittedName>
</protein>
<dbReference type="AlphaFoldDB" id="A0A382X6C9"/>
<sequence length="185" mass="19948">MTLRVGQKYTDSGGVTNIGGRSLGGGSSSLGRSSPQGRVAVFYGGGRSVARSISRSKRPGAFKQWFGQEELITPFNSAYGEKSHKGNLSWGSTPDVQHYQSQQWISANYGDPNVGSFHGLQVRLGGHKQSLTRAGASAKARGRTIQAHDIEKTWHEPAPEDIVAGQWYNPSDLAMTRAMGSNRNV</sequence>
<feature type="region of interest" description="Disordered" evidence="1">
    <location>
        <begin position="1"/>
        <end position="34"/>
    </location>
</feature>
<evidence type="ECO:0000256" key="1">
    <source>
        <dbReference type="SAM" id="MobiDB-lite"/>
    </source>
</evidence>
<evidence type="ECO:0000313" key="2">
    <source>
        <dbReference type="EMBL" id="SVD66424.1"/>
    </source>
</evidence>
<gene>
    <name evidence="2" type="ORF">METZ01_LOCUS419278</name>
</gene>
<dbReference type="EMBL" id="UINC01165176">
    <property type="protein sequence ID" value="SVD66424.1"/>
    <property type="molecule type" value="Genomic_DNA"/>
</dbReference>
<accession>A0A382X6C9</accession>
<proteinExistence type="predicted"/>
<feature type="non-terminal residue" evidence="2">
    <location>
        <position position="185"/>
    </location>
</feature>
<name>A0A382X6C9_9ZZZZ</name>
<organism evidence="2">
    <name type="scientific">marine metagenome</name>
    <dbReference type="NCBI Taxonomy" id="408172"/>
    <lineage>
        <taxon>unclassified sequences</taxon>
        <taxon>metagenomes</taxon>
        <taxon>ecological metagenomes</taxon>
    </lineage>
</organism>
<reference evidence="2" key="1">
    <citation type="submission" date="2018-05" db="EMBL/GenBank/DDBJ databases">
        <authorList>
            <person name="Lanie J.A."/>
            <person name="Ng W.-L."/>
            <person name="Kazmierczak K.M."/>
            <person name="Andrzejewski T.M."/>
            <person name="Davidsen T.M."/>
            <person name="Wayne K.J."/>
            <person name="Tettelin H."/>
            <person name="Glass J.I."/>
            <person name="Rusch D."/>
            <person name="Podicherti R."/>
            <person name="Tsui H.-C.T."/>
            <person name="Winkler M.E."/>
        </authorList>
    </citation>
    <scope>NUCLEOTIDE SEQUENCE</scope>
</reference>